<dbReference type="Proteomes" id="UP001055149">
    <property type="component" value="Unassembled WGS sequence"/>
</dbReference>
<reference evidence="1" key="1">
    <citation type="journal article" date="2022" name="Int. J. Syst. Evol. Microbiol.">
        <title>A novel species of lactic acid bacteria, Ligilactobacillus pabuli sp. nov., isolated from alfalfa silage.</title>
        <authorList>
            <person name="Tohno M."/>
            <person name="Tanizawa Y."/>
            <person name="Sawada H."/>
            <person name="Sakamoto M."/>
            <person name="Ohkuma M."/>
            <person name="Kobayashi H."/>
        </authorList>
    </citation>
    <scope>NUCLEOTIDE SEQUENCE</scope>
    <source>
        <strain evidence="1">AF129</strain>
    </source>
</reference>
<gene>
    <name evidence="1" type="ORF">LPAF129_16570</name>
</gene>
<dbReference type="EMBL" id="BQXH01000016">
    <property type="protein sequence ID" value="GKS81971.1"/>
    <property type="molecule type" value="Genomic_DNA"/>
</dbReference>
<accession>A0ABQ5JND9</accession>
<name>A0ABQ5JND9_9LACO</name>
<evidence type="ECO:0008006" key="3">
    <source>
        <dbReference type="Google" id="ProtNLM"/>
    </source>
</evidence>
<organism evidence="1 2">
    <name type="scientific">Ligilactobacillus pabuli</name>
    <dbReference type="NCBI Taxonomy" id="2886039"/>
    <lineage>
        <taxon>Bacteria</taxon>
        <taxon>Bacillati</taxon>
        <taxon>Bacillota</taxon>
        <taxon>Bacilli</taxon>
        <taxon>Lactobacillales</taxon>
        <taxon>Lactobacillaceae</taxon>
        <taxon>Ligilactobacillus</taxon>
    </lineage>
</organism>
<dbReference type="RefSeq" id="WP_244055990.1">
    <property type="nucleotide sequence ID" value="NZ_BQXH01000016.1"/>
</dbReference>
<proteinExistence type="predicted"/>
<comment type="caution">
    <text evidence="1">The sequence shown here is derived from an EMBL/GenBank/DDBJ whole genome shotgun (WGS) entry which is preliminary data.</text>
</comment>
<keyword evidence="2" id="KW-1185">Reference proteome</keyword>
<protein>
    <recommendedName>
        <fullName evidence="3">Mga helix-turn-helix domain-containing protein</fullName>
    </recommendedName>
</protein>
<evidence type="ECO:0000313" key="2">
    <source>
        <dbReference type="Proteomes" id="UP001055149"/>
    </source>
</evidence>
<evidence type="ECO:0000313" key="1">
    <source>
        <dbReference type="EMBL" id="GKS81971.1"/>
    </source>
</evidence>
<sequence length="478" mass="54790">MAQGFDCLLDENQQLLLRIIQKCAHEQREQLSVAELKQDLAISSYQAKAACEQLAALSAKSKSLHFTYEPESGLTVGKVTTQTLEFLTVLLAKESQNLKILLNDGLGIGGSRANFLKTNGISQSTYYRAKHKMFSDLRRALPDQKMESEIEKRVLLQHIIVFFFGSSPLIFQKLSKFLHNSINFLIFNWQLEPTYAEKKELINLIAVQLLRIRNKRTFLTADDDLLNKPDSQKFDRTKDYLKKNFGLSDSQAYHEVLFFNAYLTIFSLSPLAPLPLLKNHATVYQLCHQQTDSLEETLGITDSRTDFPIFWQELTQLNAQSLSPFFFINTYVPKKVIKQMTQSHPMISRIAHQFIDLRQKINQPELSASSAAQLFYQYLLLILNEFPATLLNDQVHIVADFTPGRIYNQFIKIQLEKLIAVNIVVDAKIDKRTDLFISDKYSSGIKAQQITWSCPPTAQDWVHLRSVINALHLKKAQK</sequence>